<dbReference type="Proteomes" id="UP001359308">
    <property type="component" value="Chromosome"/>
</dbReference>
<reference evidence="2 3" key="1">
    <citation type="submission" date="2022-09" db="EMBL/GenBank/DDBJ databases">
        <authorList>
            <person name="Giprobiosintez L."/>
        </authorList>
    </citation>
    <scope>NUCLEOTIDE SEQUENCE [LARGE SCALE GENOMIC DNA]</scope>
    <source>
        <strain evidence="3">VKPM-B-12549 (GBS-15)</strain>
    </source>
</reference>
<evidence type="ECO:0000313" key="2">
    <source>
        <dbReference type="EMBL" id="WWF03033.1"/>
    </source>
</evidence>
<feature type="region of interest" description="Disordered" evidence="1">
    <location>
        <begin position="230"/>
        <end position="249"/>
    </location>
</feature>
<gene>
    <name evidence="2" type="ORF">N4J17_05285</name>
</gene>
<keyword evidence="3" id="KW-1185">Reference proteome</keyword>
<proteinExistence type="predicted"/>
<accession>A0ABZ2F9U4</accession>
<dbReference type="InterPro" id="IPR012434">
    <property type="entry name" value="DUF1631"/>
</dbReference>
<feature type="compositionally biased region" description="Polar residues" evidence="1">
    <location>
        <begin position="230"/>
        <end position="243"/>
    </location>
</feature>
<dbReference type="EMBL" id="CP104311">
    <property type="protein sequence ID" value="WWF03033.1"/>
    <property type="molecule type" value="Genomic_DNA"/>
</dbReference>
<sequence>MRSGLYPDPVPPTSDPPDLTPLAAQLRAVFEAGFRQLLQDLFTHIDDELFKLSDKADSSALQALYFDAMRQIRREQTGMRARCLREILNADERFWTPADSPSTQPEDSGNRGLTLMENDALEIELAVSHAAQKTNLLFQDTLRPLELRLAALKGVQRTPLPPHPFAPEALCRAFAASLTGQPVDIRVTLLILKLFDRHVLCKMGTTYRQMNQLLAEYGVTPDTFLAPKTKTSAMPEQEASSSAAHLRDDDSEEQLSDLLHLLDLWKRRRGNAASLLDTRTEGKHFDAGEVVNALSLLQQSACALASGEYRPGAPIPRLKHSLVDQLAGFLPDGERRRLGQLEEDIIDMVSMIFDFILEDRNLPDPVKALIARLQIPVVKVAIIERSFLAKKTHPLRLLLNALAQAGMGLDSNDRKDQIVLKKIEEVVYRILTEFDKDTRMFAALLEDFSAFIARECKGVTAMEERTRQAALSQERLALAKRAAAIEITARIERRPLPGALVSLLLNAWKDVLVLAHLRREKDPADWEEALAIMDRLIVWAGDQDAGTAEPEVIRAARDKLENIAFDPVQLHAFLKDLELWRLSRRQPGSPPLADATVPELSDIEEILIQSIEGGRPAEPSAPAIDESFIEQARNLRIGDWVEFCDGSALPFRAKLLLKSQFTSRYVFVNRRGMKLREISVNELAAGLAANTIRLIAGANEPLLDRAMDAVVDTLACSRGQSDSSATS</sequence>
<evidence type="ECO:0000256" key="1">
    <source>
        <dbReference type="SAM" id="MobiDB-lite"/>
    </source>
</evidence>
<organism evidence="2 3">
    <name type="scientific">Methylococcus capsulatus</name>
    <dbReference type="NCBI Taxonomy" id="414"/>
    <lineage>
        <taxon>Bacteria</taxon>
        <taxon>Pseudomonadati</taxon>
        <taxon>Pseudomonadota</taxon>
        <taxon>Gammaproteobacteria</taxon>
        <taxon>Methylococcales</taxon>
        <taxon>Methylococcaceae</taxon>
        <taxon>Methylococcus</taxon>
    </lineage>
</organism>
<dbReference type="RefSeq" id="WP_198322214.1">
    <property type="nucleotide sequence ID" value="NZ_CP104311.1"/>
</dbReference>
<name>A0ABZ2F9U4_METCP</name>
<evidence type="ECO:0000313" key="3">
    <source>
        <dbReference type="Proteomes" id="UP001359308"/>
    </source>
</evidence>
<dbReference type="Pfam" id="PF07793">
    <property type="entry name" value="DUF1631"/>
    <property type="match status" value="1"/>
</dbReference>
<protein>
    <submittedName>
        <fullName evidence="2">DUF1631 domain-containing protein</fullName>
    </submittedName>
</protein>